<keyword evidence="4 8" id="KW-0812">Transmembrane</keyword>
<dbReference type="InterPro" id="IPR001173">
    <property type="entry name" value="Glyco_trans_2-like"/>
</dbReference>
<dbReference type="PANTHER" id="PTHR48090">
    <property type="entry name" value="UNDECAPRENYL-PHOSPHATE 4-DEOXY-4-FORMAMIDO-L-ARABINOSE TRANSFERASE-RELATED"/>
    <property type="match status" value="1"/>
</dbReference>
<protein>
    <recommendedName>
        <fullName evidence="9">Glycosyltransferase 2-like domain-containing protein</fullName>
    </recommendedName>
</protein>
<dbReference type="Proteomes" id="UP000245670">
    <property type="component" value="Unassembled WGS sequence"/>
</dbReference>
<dbReference type="GO" id="GO:0005886">
    <property type="term" value="C:plasma membrane"/>
    <property type="evidence" value="ECO:0007669"/>
    <property type="project" value="TreeGrafter"/>
</dbReference>
<dbReference type="PANTHER" id="PTHR48090:SF3">
    <property type="entry name" value="UNDECAPRENYL-PHOSPHATE 4-DEOXY-4-FORMAMIDO-L-ARABINOSE TRANSFERASE"/>
    <property type="match status" value="1"/>
</dbReference>
<keyword evidence="2" id="KW-0328">Glycosyltransferase</keyword>
<proteinExistence type="predicted"/>
<dbReference type="Gene3D" id="3.90.550.10">
    <property type="entry name" value="Spore Coat Polysaccharide Biosynthesis Protein SpsA, Chain A"/>
    <property type="match status" value="1"/>
</dbReference>
<dbReference type="InterPro" id="IPR050256">
    <property type="entry name" value="Glycosyltransferase_2"/>
</dbReference>
<evidence type="ECO:0000256" key="7">
    <source>
        <dbReference type="ARBA" id="ARBA00023136"/>
    </source>
</evidence>
<comment type="caution">
    <text evidence="10">The sequence shown here is derived from an EMBL/GenBank/DDBJ whole genome shotgun (WGS) entry which is preliminary data.</text>
</comment>
<dbReference type="InterPro" id="IPR029044">
    <property type="entry name" value="Nucleotide-diphossugar_trans"/>
</dbReference>
<feature type="domain" description="Glycosyltransferase 2-like" evidence="9">
    <location>
        <begin position="4"/>
        <end position="126"/>
    </location>
</feature>
<organism evidence="10 11">
    <name type="scientific">Polaribacter aquimarinus</name>
    <dbReference type="NCBI Taxonomy" id="2100726"/>
    <lineage>
        <taxon>Bacteria</taxon>
        <taxon>Pseudomonadati</taxon>
        <taxon>Bacteroidota</taxon>
        <taxon>Flavobacteriia</taxon>
        <taxon>Flavobacteriales</taxon>
        <taxon>Flavobacteriaceae</taxon>
    </lineage>
</organism>
<feature type="transmembrane region" description="Helical" evidence="8">
    <location>
        <begin position="256"/>
        <end position="284"/>
    </location>
</feature>
<keyword evidence="3" id="KW-0808">Transferase</keyword>
<dbReference type="RefSeq" id="WP_109405631.1">
    <property type="nucleotide sequence ID" value="NZ_QFFG01000006.1"/>
</dbReference>
<evidence type="ECO:0000259" key="9">
    <source>
        <dbReference type="Pfam" id="PF00535"/>
    </source>
</evidence>
<keyword evidence="1" id="KW-1003">Cell membrane</keyword>
<dbReference type="OrthoDB" id="9807778at2"/>
<evidence type="ECO:0000256" key="6">
    <source>
        <dbReference type="ARBA" id="ARBA00022989"/>
    </source>
</evidence>
<sequence length="304" mass="34993">MDISIVVTCYNDSEIILPLVDKLETNIPTNYKYEIILVNDFSTDNTETIIEQLCNINKRIKLISLSKNFGQQIAMSVGINNTKGEIVIIMDGDLQNPPNAIPLLIKEINKGFDLVYTVSKNRNNLKTKVSSYLFWFFVTEIFKVDIVKNQLMMKAFTKKIVNSYKEYSENSRTVAGILKNTTSNYSILKIENSKRYNGKSNYNLVKRLNLMVDLVIDLTTYPLNAMIFFGFCTFILTIFVSIYFIVNYFITSNIPVGYTSILLSILFFGGLTIFILGFIGRYLANIYIEVKSRPFYHVKRKLNF</sequence>
<reference evidence="10 11" key="1">
    <citation type="submission" date="2018-05" db="EMBL/GenBank/DDBJ databases">
        <title>Polaribacter aquimarinus sp. nov., isolated from sediment in a sediment of sea.</title>
        <authorList>
            <person name="Lu D."/>
        </authorList>
    </citation>
    <scope>NUCLEOTIDE SEQUENCE [LARGE SCALE GENOMIC DNA]</scope>
    <source>
        <strain evidence="10 11">ZY113</strain>
    </source>
</reference>
<evidence type="ECO:0000313" key="11">
    <source>
        <dbReference type="Proteomes" id="UP000245670"/>
    </source>
</evidence>
<dbReference type="GO" id="GO:0016757">
    <property type="term" value="F:glycosyltransferase activity"/>
    <property type="evidence" value="ECO:0007669"/>
    <property type="project" value="UniProtKB-KW"/>
</dbReference>
<dbReference type="SUPFAM" id="SSF53448">
    <property type="entry name" value="Nucleotide-diphospho-sugar transferases"/>
    <property type="match status" value="1"/>
</dbReference>
<name>A0A2U2J7J3_9FLAO</name>
<keyword evidence="7 8" id="KW-0472">Membrane</keyword>
<evidence type="ECO:0000256" key="3">
    <source>
        <dbReference type="ARBA" id="ARBA00022679"/>
    </source>
</evidence>
<gene>
    <name evidence="10" type="ORF">DIS07_12670</name>
</gene>
<dbReference type="GO" id="GO:0009103">
    <property type="term" value="P:lipopolysaccharide biosynthetic process"/>
    <property type="evidence" value="ECO:0007669"/>
    <property type="project" value="UniProtKB-KW"/>
</dbReference>
<keyword evidence="11" id="KW-1185">Reference proteome</keyword>
<dbReference type="CDD" id="cd04187">
    <property type="entry name" value="DPM1_like_bac"/>
    <property type="match status" value="1"/>
</dbReference>
<feature type="transmembrane region" description="Helical" evidence="8">
    <location>
        <begin position="227"/>
        <end position="250"/>
    </location>
</feature>
<evidence type="ECO:0000256" key="4">
    <source>
        <dbReference type="ARBA" id="ARBA00022692"/>
    </source>
</evidence>
<evidence type="ECO:0000256" key="5">
    <source>
        <dbReference type="ARBA" id="ARBA00022985"/>
    </source>
</evidence>
<evidence type="ECO:0000256" key="2">
    <source>
        <dbReference type="ARBA" id="ARBA00022676"/>
    </source>
</evidence>
<dbReference type="AlphaFoldDB" id="A0A2U2J7J3"/>
<keyword evidence="6 8" id="KW-1133">Transmembrane helix</keyword>
<accession>A0A2U2J7J3</accession>
<dbReference type="Pfam" id="PF00535">
    <property type="entry name" value="Glycos_transf_2"/>
    <property type="match status" value="1"/>
</dbReference>
<evidence type="ECO:0000256" key="1">
    <source>
        <dbReference type="ARBA" id="ARBA00022475"/>
    </source>
</evidence>
<keyword evidence="5" id="KW-0448">Lipopolysaccharide biosynthesis</keyword>
<evidence type="ECO:0000313" key="10">
    <source>
        <dbReference type="EMBL" id="PWG04261.1"/>
    </source>
</evidence>
<evidence type="ECO:0000256" key="8">
    <source>
        <dbReference type="SAM" id="Phobius"/>
    </source>
</evidence>
<dbReference type="EMBL" id="QFFG01000006">
    <property type="protein sequence ID" value="PWG04261.1"/>
    <property type="molecule type" value="Genomic_DNA"/>
</dbReference>